<feature type="chain" id="PRO_5024300399" description="WD40 repeat domain-containing protein" evidence="1">
    <location>
        <begin position="29"/>
        <end position="385"/>
    </location>
</feature>
<accession>A0A5K7S5J5</accession>
<evidence type="ECO:0000313" key="2">
    <source>
        <dbReference type="EMBL" id="BBE16828.1"/>
    </source>
</evidence>
<dbReference type="InterPro" id="IPR015943">
    <property type="entry name" value="WD40/YVTN_repeat-like_dom_sf"/>
</dbReference>
<name>A0A5K7S5J5_9BACT</name>
<dbReference type="PANTHER" id="PTHR47197">
    <property type="entry name" value="PROTEIN NIRF"/>
    <property type="match status" value="1"/>
</dbReference>
<keyword evidence="1" id="KW-0732">Signal</keyword>
<dbReference type="Proteomes" id="UP001193389">
    <property type="component" value="Chromosome"/>
</dbReference>
<feature type="signal peptide" evidence="1">
    <location>
        <begin position="1"/>
        <end position="28"/>
    </location>
</feature>
<evidence type="ECO:0008006" key="4">
    <source>
        <dbReference type="Google" id="ProtNLM"/>
    </source>
</evidence>
<dbReference type="PANTHER" id="PTHR47197:SF3">
    <property type="entry name" value="DIHYDRO-HEME D1 DEHYDROGENASE"/>
    <property type="match status" value="1"/>
</dbReference>
<reference evidence="2" key="1">
    <citation type="journal article" date="2020" name="Int. J. Syst. Evol. Microbiol.">
        <title>Aquipluma nitroreducens gen. nov. sp. nov., a novel facultatively anaerobic bacterium isolated from a freshwater lake.</title>
        <authorList>
            <person name="Watanabe M."/>
            <person name="Kojima H."/>
            <person name="Fukui M."/>
        </authorList>
    </citation>
    <scope>NUCLEOTIDE SEQUENCE</scope>
    <source>
        <strain evidence="2">MeG22</strain>
    </source>
</reference>
<dbReference type="RefSeq" id="WP_318349868.1">
    <property type="nucleotide sequence ID" value="NZ_AP018694.1"/>
</dbReference>
<dbReference type="SUPFAM" id="SSF82171">
    <property type="entry name" value="DPP6 N-terminal domain-like"/>
    <property type="match status" value="1"/>
</dbReference>
<gene>
    <name evidence="2" type="ORF">AQPE_0975</name>
</gene>
<sequence>MTGLQNKITFCRFTMLALLFLFGSKVFSQTDNSDFERIKLIKSESELSGMAISPDQKIIAISFSKSEPILMVDWQSRKISKEINAGKWNSGSRINYSANGKYLIAQEIRFSDFSQNKDRTIDYEIIDPESGSSVKTFNNVQDVTVSADGKKAISLNNDEITFWNLPSGEKMKSFSIAGATNAVAISPDGKTLAVSQLVDGSEFKSQFKKDKKGLKNAVKFKQVVGLYNADNGAKIKTIGEFYDLIYNLSFLPGEDILLVYQTPDIRIQVNNKKLSYVNLIDMAKQEPMRKGFTSMSITQPDLKISTDKKLFAINSKGNRFQEMHLYNYETGELEKRFELANRLFEKSDGERIINSSRPAFVFLPENQSILIAMGNQLIKWNFRNL</sequence>
<keyword evidence="3" id="KW-1185">Reference proteome</keyword>
<dbReference type="Gene3D" id="2.130.10.10">
    <property type="entry name" value="YVTN repeat-like/Quinoprotein amine dehydrogenase"/>
    <property type="match status" value="1"/>
</dbReference>
<organism evidence="2 3">
    <name type="scientific">Aquipluma nitroreducens</name>
    <dbReference type="NCBI Taxonomy" id="2010828"/>
    <lineage>
        <taxon>Bacteria</taxon>
        <taxon>Pseudomonadati</taxon>
        <taxon>Bacteroidota</taxon>
        <taxon>Bacteroidia</taxon>
        <taxon>Marinilabiliales</taxon>
        <taxon>Prolixibacteraceae</taxon>
        <taxon>Aquipluma</taxon>
    </lineage>
</organism>
<dbReference type="AlphaFoldDB" id="A0A5K7S5J5"/>
<evidence type="ECO:0000256" key="1">
    <source>
        <dbReference type="SAM" id="SignalP"/>
    </source>
</evidence>
<proteinExistence type="predicted"/>
<evidence type="ECO:0000313" key="3">
    <source>
        <dbReference type="Proteomes" id="UP001193389"/>
    </source>
</evidence>
<protein>
    <recommendedName>
        <fullName evidence="4">WD40 repeat domain-containing protein</fullName>
    </recommendedName>
</protein>
<dbReference type="KEGG" id="anf:AQPE_0975"/>
<dbReference type="InterPro" id="IPR051200">
    <property type="entry name" value="Host-pathogen_enzymatic-act"/>
</dbReference>
<dbReference type="EMBL" id="AP018694">
    <property type="protein sequence ID" value="BBE16828.1"/>
    <property type="molecule type" value="Genomic_DNA"/>
</dbReference>